<evidence type="ECO:0000256" key="1">
    <source>
        <dbReference type="SAM" id="Phobius"/>
    </source>
</evidence>
<dbReference type="EMBL" id="VSSQ01015909">
    <property type="protein sequence ID" value="MPM56745.1"/>
    <property type="molecule type" value="Genomic_DNA"/>
</dbReference>
<sequence length="371" mass="43654">MRSYDNYGFLGKTNANMIGAILLFFLVVKYYRHILFHSVGYPLTTISTQITIIISIILIINDLKKYNIFHFLLLVLFFIQFKVTNNNTIIYTYTLALALCNRDLKKIFNVYIIINVMFFISCLLLNFVGIKPSGYIHGRNNLGFGNPNGAYMAFFIIWVAYLYVKFDKLDKKEFVILTISPLIIYIQTRTQTGLVTIFTCMIIVLIFKYININKKIYKWIFSIYPILLTTLSLVLAYKFNNHYWINEYLSHRPYYWHKYLTNPTYGLNFVGYSSDIKRFAFMPKIPLDSGYIWTLYSTGIISFLLILFLYVYALYTLCCENKKAEVLLILSILTYSFAESIILDLAVNLSFIFIPYAITKLRNRNKIFKYR</sequence>
<feature type="transmembrane region" description="Helical" evidence="1">
    <location>
        <begin position="148"/>
        <end position="164"/>
    </location>
</feature>
<proteinExistence type="predicted"/>
<feature type="transmembrane region" description="Helical" evidence="1">
    <location>
        <begin position="15"/>
        <end position="32"/>
    </location>
</feature>
<feature type="transmembrane region" description="Helical" evidence="1">
    <location>
        <begin position="216"/>
        <end position="237"/>
    </location>
</feature>
<comment type="caution">
    <text evidence="2">The sequence shown here is derived from an EMBL/GenBank/DDBJ whole genome shotgun (WGS) entry which is preliminary data.</text>
</comment>
<gene>
    <name evidence="2" type="ORF">SDC9_103559</name>
</gene>
<dbReference type="AlphaFoldDB" id="A0A645AU13"/>
<feature type="transmembrane region" description="Helical" evidence="1">
    <location>
        <begin position="291"/>
        <end position="315"/>
    </location>
</feature>
<evidence type="ECO:0008006" key="3">
    <source>
        <dbReference type="Google" id="ProtNLM"/>
    </source>
</evidence>
<reference evidence="2" key="1">
    <citation type="submission" date="2019-08" db="EMBL/GenBank/DDBJ databases">
        <authorList>
            <person name="Kucharzyk K."/>
            <person name="Murdoch R.W."/>
            <person name="Higgins S."/>
            <person name="Loffler F."/>
        </authorList>
    </citation>
    <scope>NUCLEOTIDE SEQUENCE</scope>
</reference>
<name>A0A645AU13_9ZZZZ</name>
<organism evidence="2">
    <name type="scientific">bioreactor metagenome</name>
    <dbReference type="NCBI Taxonomy" id="1076179"/>
    <lineage>
        <taxon>unclassified sequences</taxon>
        <taxon>metagenomes</taxon>
        <taxon>ecological metagenomes</taxon>
    </lineage>
</organism>
<accession>A0A645AU13</accession>
<feature type="transmembrane region" description="Helical" evidence="1">
    <location>
        <begin position="327"/>
        <end position="358"/>
    </location>
</feature>
<feature type="transmembrane region" description="Helical" evidence="1">
    <location>
        <begin position="66"/>
        <end position="83"/>
    </location>
</feature>
<keyword evidence="1" id="KW-1133">Transmembrane helix</keyword>
<evidence type="ECO:0000313" key="2">
    <source>
        <dbReference type="EMBL" id="MPM56745.1"/>
    </source>
</evidence>
<feature type="transmembrane region" description="Helical" evidence="1">
    <location>
        <begin position="192"/>
        <end position="210"/>
    </location>
</feature>
<keyword evidence="1" id="KW-0812">Transmembrane</keyword>
<feature type="transmembrane region" description="Helical" evidence="1">
    <location>
        <begin position="108"/>
        <end position="128"/>
    </location>
</feature>
<feature type="transmembrane region" description="Helical" evidence="1">
    <location>
        <begin position="39"/>
        <end position="60"/>
    </location>
</feature>
<protein>
    <recommendedName>
        <fullName evidence="3">Polysaccharide polymerase</fullName>
    </recommendedName>
</protein>
<keyword evidence="1" id="KW-0472">Membrane</keyword>